<organism evidence="2 3">
    <name type="scientific">Paspalum notatum var. saurae</name>
    <dbReference type="NCBI Taxonomy" id="547442"/>
    <lineage>
        <taxon>Eukaryota</taxon>
        <taxon>Viridiplantae</taxon>
        <taxon>Streptophyta</taxon>
        <taxon>Embryophyta</taxon>
        <taxon>Tracheophyta</taxon>
        <taxon>Spermatophyta</taxon>
        <taxon>Magnoliopsida</taxon>
        <taxon>Liliopsida</taxon>
        <taxon>Poales</taxon>
        <taxon>Poaceae</taxon>
        <taxon>PACMAD clade</taxon>
        <taxon>Panicoideae</taxon>
        <taxon>Andropogonodae</taxon>
        <taxon>Paspaleae</taxon>
        <taxon>Paspalinae</taxon>
        <taxon>Paspalum</taxon>
    </lineage>
</organism>
<dbReference type="EMBL" id="CP144753">
    <property type="protein sequence ID" value="WVZ94755.1"/>
    <property type="molecule type" value="Genomic_DNA"/>
</dbReference>
<accession>A0AAQ3UM57</accession>
<dbReference type="SUPFAM" id="SSF56281">
    <property type="entry name" value="Metallo-hydrolase/oxidoreductase"/>
    <property type="match status" value="1"/>
</dbReference>
<dbReference type="AlphaFoldDB" id="A0AAQ3UM57"/>
<dbReference type="Proteomes" id="UP001341281">
    <property type="component" value="Chromosome 09"/>
</dbReference>
<protein>
    <recommendedName>
        <fullName evidence="1">Metallo-beta-lactamase domain-containing protein</fullName>
    </recommendedName>
</protein>
<proteinExistence type="predicted"/>
<feature type="non-terminal residue" evidence="2">
    <location>
        <position position="1"/>
    </location>
</feature>
<reference evidence="2 3" key="1">
    <citation type="submission" date="2024-02" db="EMBL/GenBank/DDBJ databases">
        <title>High-quality chromosome-scale genome assembly of Pensacola bahiagrass (Paspalum notatum Flugge var. saurae).</title>
        <authorList>
            <person name="Vega J.M."/>
            <person name="Podio M."/>
            <person name="Orjuela J."/>
            <person name="Siena L.A."/>
            <person name="Pessino S.C."/>
            <person name="Combes M.C."/>
            <person name="Mariac C."/>
            <person name="Albertini E."/>
            <person name="Pupilli F."/>
            <person name="Ortiz J.P.A."/>
            <person name="Leblanc O."/>
        </authorList>
    </citation>
    <scope>NUCLEOTIDE SEQUENCE [LARGE SCALE GENOMIC DNA]</scope>
    <source>
        <strain evidence="2">R1</strain>
        <tissue evidence="2">Leaf</tissue>
    </source>
</reference>
<dbReference type="PANTHER" id="PTHR42663:SF6">
    <property type="entry name" value="HYDROLASE C777.06C-RELATED"/>
    <property type="match status" value="1"/>
</dbReference>
<gene>
    <name evidence="2" type="ORF">U9M48_040617</name>
</gene>
<name>A0AAQ3UM57_PASNO</name>
<evidence type="ECO:0000313" key="3">
    <source>
        <dbReference type="Proteomes" id="UP001341281"/>
    </source>
</evidence>
<dbReference type="Pfam" id="PF12706">
    <property type="entry name" value="Lactamase_B_2"/>
    <property type="match status" value="1"/>
</dbReference>
<keyword evidence="3" id="KW-1185">Reference proteome</keyword>
<dbReference type="Gene3D" id="3.60.15.10">
    <property type="entry name" value="Ribonuclease Z/Hydroxyacylglutathione hydrolase-like"/>
    <property type="match status" value="1"/>
</dbReference>
<dbReference type="InterPro" id="IPR001279">
    <property type="entry name" value="Metallo-B-lactamas"/>
</dbReference>
<sequence>MMFFPRCNTSLLIDYCQDEGAHKYIIIDVGKTFRGHVPRWFVRHKVPRVDTILLTHEHADAILGLDDVRVVQPFSLTNNIDPTPISEVLAENTKRGVDRSVECTGNLEQRDHIQKKKKKRHVATFTRLLHTHYARKCRPLGGSFGAIEAHTTDPLLRPQVTYNDLQAICANSRLPTMTMLLAGFIATVERMDVCPPSVLTTRACHNSGWNNEYRAYPELLF</sequence>
<dbReference type="EMBL" id="CP144753">
    <property type="protein sequence ID" value="WVZ94756.1"/>
    <property type="molecule type" value="Genomic_DNA"/>
</dbReference>
<dbReference type="InterPro" id="IPR036866">
    <property type="entry name" value="RibonucZ/Hydroxyglut_hydro"/>
</dbReference>
<dbReference type="PANTHER" id="PTHR42663">
    <property type="entry name" value="HYDROLASE C777.06C-RELATED-RELATED"/>
    <property type="match status" value="1"/>
</dbReference>
<feature type="domain" description="Metallo-beta-lactamase" evidence="1">
    <location>
        <begin position="25"/>
        <end position="97"/>
    </location>
</feature>
<evidence type="ECO:0000313" key="2">
    <source>
        <dbReference type="EMBL" id="WVZ94755.1"/>
    </source>
</evidence>
<evidence type="ECO:0000259" key="1">
    <source>
        <dbReference type="Pfam" id="PF12706"/>
    </source>
</evidence>